<name>A0AAV9LLH5_9SOLN</name>
<feature type="signal peptide" evidence="4">
    <location>
        <begin position="1"/>
        <end position="22"/>
    </location>
</feature>
<comment type="similarity">
    <text evidence="3">Belongs to the PMEI family.</text>
</comment>
<accession>A0AAV9LLH5</accession>
<dbReference type="EMBL" id="JAWPEI010000006">
    <property type="protein sequence ID" value="KAK4725419.1"/>
    <property type="molecule type" value="Genomic_DNA"/>
</dbReference>
<protein>
    <recommendedName>
        <fullName evidence="5">Pectinesterase inhibitor domain-containing protein</fullName>
    </recommendedName>
</protein>
<evidence type="ECO:0000256" key="3">
    <source>
        <dbReference type="ARBA" id="ARBA00038471"/>
    </source>
</evidence>
<dbReference type="NCBIfam" id="TIGR01614">
    <property type="entry name" value="PME_inhib"/>
    <property type="match status" value="1"/>
</dbReference>
<keyword evidence="2" id="KW-1015">Disulfide bond</keyword>
<keyword evidence="7" id="KW-1185">Reference proteome</keyword>
<dbReference type="InterPro" id="IPR035513">
    <property type="entry name" value="Invertase/methylesterase_inhib"/>
</dbReference>
<feature type="chain" id="PRO_5043474324" description="Pectinesterase inhibitor domain-containing protein" evidence="4">
    <location>
        <begin position="23"/>
        <end position="159"/>
    </location>
</feature>
<dbReference type="InterPro" id="IPR006501">
    <property type="entry name" value="Pectinesterase_inhib_dom"/>
</dbReference>
<comment type="caution">
    <text evidence="6">The sequence shown here is derived from an EMBL/GenBank/DDBJ whole genome shotgun (WGS) entry which is preliminary data.</text>
</comment>
<organism evidence="6 7">
    <name type="scientific">Solanum pinnatisectum</name>
    <name type="common">tansyleaf nightshade</name>
    <dbReference type="NCBI Taxonomy" id="50273"/>
    <lineage>
        <taxon>Eukaryota</taxon>
        <taxon>Viridiplantae</taxon>
        <taxon>Streptophyta</taxon>
        <taxon>Embryophyta</taxon>
        <taxon>Tracheophyta</taxon>
        <taxon>Spermatophyta</taxon>
        <taxon>Magnoliopsida</taxon>
        <taxon>eudicotyledons</taxon>
        <taxon>Gunneridae</taxon>
        <taxon>Pentapetalae</taxon>
        <taxon>asterids</taxon>
        <taxon>lamiids</taxon>
        <taxon>Solanales</taxon>
        <taxon>Solanaceae</taxon>
        <taxon>Solanoideae</taxon>
        <taxon>Solaneae</taxon>
        <taxon>Solanum</taxon>
    </lineage>
</organism>
<sequence length="159" mass="17617">MKNKGLFFLLLLIFCYMKKSNGDQIDDICKKNLDPNLCANSLRKDPKGPSDDFKGLANTILNQCLNNAKENLGQVQKLAPNKCQQICVQQYNLCINTYIPNSINQLGSDQFTQAIGSILQSGDRALTCEDSCGKSQLSQKNNDFAHLVQVSADVLKTKL</sequence>
<dbReference type="GO" id="GO:0004857">
    <property type="term" value="F:enzyme inhibitor activity"/>
    <property type="evidence" value="ECO:0007669"/>
    <property type="project" value="InterPro"/>
</dbReference>
<evidence type="ECO:0000256" key="1">
    <source>
        <dbReference type="ARBA" id="ARBA00022729"/>
    </source>
</evidence>
<dbReference type="Pfam" id="PF04043">
    <property type="entry name" value="PMEI"/>
    <property type="match status" value="1"/>
</dbReference>
<dbReference type="AlphaFoldDB" id="A0AAV9LLH5"/>
<dbReference type="InterPro" id="IPR052421">
    <property type="entry name" value="PCW_Enzyme_Inhibitor"/>
</dbReference>
<evidence type="ECO:0000256" key="2">
    <source>
        <dbReference type="ARBA" id="ARBA00023157"/>
    </source>
</evidence>
<dbReference type="PANTHER" id="PTHR36710:SF18">
    <property type="entry name" value="PECTINESTERASE INHIBITOR 5-RELATED"/>
    <property type="match status" value="1"/>
</dbReference>
<dbReference type="Proteomes" id="UP001311915">
    <property type="component" value="Unassembled WGS sequence"/>
</dbReference>
<evidence type="ECO:0000313" key="6">
    <source>
        <dbReference type="EMBL" id="KAK4725419.1"/>
    </source>
</evidence>
<dbReference type="SUPFAM" id="SSF101148">
    <property type="entry name" value="Plant invertase/pectin methylesterase inhibitor"/>
    <property type="match status" value="1"/>
</dbReference>
<evidence type="ECO:0000259" key="5">
    <source>
        <dbReference type="SMART" id="SM00856"/>
    </source>
</evidence>
<dbReference type="PANTHER" id="PTHR36710">
    <property type="entry name" value="PECTINESTERASE INHIBITOR-LIKE"/>
    <property type="match status" value="1"/>
</dbReference>
<dbReference type="Gene3D" id="1.20.140.40">
    <property type="entry name" value="Invertase/pectin methylesterase inhibitor family protein"/>
    <property type="match status" value="1"/>
</dbReference>
<evidence type="ECO:0000313" key="7">
    <source>
        <dbReference type="Proteomes" id="UP001311915"/>
    </source>
</evidence>
<evidence type="ECO:0000256" key="4">
    <source>
        <dbReference type="SAM" id="SignalP"/>
    </source>
</evidence>
<keyword evidence="1 4" id="KW-0732">Signal</keyword>
<reference evidence="6 7" key="1">
    <citation type="submission" date="2023-10" db="EMBL/GenBank/DDBJ databases">
        <title>Genome-Wide Identification Analysis in wild type Solanum Pinnatisectum Reveals Some Genes Defensing Phytophthora Infestans.</title>
        <authorList>
            <person name="Sun C."/>
        </authorList>
    </citation>
    <scope>NUCLEOTIDE SEQUENCE [LARGE SCALE GENOMIC DNA]</scope>
    <source>
        <strain evidence="6">LQN</strain>
        <tissue evidence="6">Leaf</tissue>
    </source>
</reference>
<gene>
    <name evidence="6" type="ORF">R3W88_028198</name>
</gene>
<proteinExistence type="inferred from homology"/>
<feature type="domain" description="Pectinesterase inhibitor" evidence="5">
    <location>
        <begin position="20"/>
        <end position="154"/>
    </location>
</feature>
<dbReference type="SMART" id="SM00856">
    <property type="entry name" value="PMEI"/>
    <property type="match status" value="1"/>
</dbReference>